<reference evidence="2" key="1">
    <citation type="submission" date="2024-05" db="EMBL/GenBank/DDBJ databases">
        <title>Planctomycetes of the genus Singulisphaera possess chitinolytic capabilities.</title>
        <authorList>
            <person name="Ivanova A."/>
        </authorList>
    </citation>
    <scope>NUCLEOTIDE SEQUENCE</scope>
    <source>
        <strain evidence="2">Ch08T</strain>
    </source>
</reference>
<gene>
    <name evidence="2" type="ORF">V5E97_10595</name>
</gene>
<accession>A0AAU7CLY1</accession>
<dbReference type="AlphaFoldDB" id="A0AAU7CLY1"/>
<dbReference type="EMBL" id="CP155447">
    <property type="protein sequence ID" value="XBH06458.1"/>
    <property type="molecule type" value="Genomic_DNA"/>
</dbReference>
<sequence length="182" mass="19208">MKILVLMLALAGDYPREGQSAQEGAVPPPPSITAAKQQPATAPPEQAVTLRLPSIQPSAQSLPIQADQPGPQVQILRVVHVFEQAPAPQPQPQVYAQPQTQAITMSVAPSAQGPVVVAPPASAVVTAKVHRPWLLRRAAGQVGDVTNECCRPMAGVRLIPSSGEGNRLIAFLRPVTSKEKVH</sequence>
<organism evidence="2">
    <name type="scientific">Singulisphaera sp. Ch08</name>
    <dbReference type="NCBI Taxonomy" id="3120278"/>
    <lineage>
        <taxon>Bacteria</taxon>
        <taxon>Pseudomonadati</taxon>
        <taxon>Planctomycetota</taxon>
        <taxon>Planctomycetia</taxon>
        <taxon>Isosphaerales</taxon>
        <taxon>Isosphaeraceae</taxon>
        <taxon>Singulisphaera</taxon>
    </lineage>
</organism>
<proteinExistence type="predicted"/>
<name>A0AAU7CLY1_9BACT</name>
<feature type="region of interest" description="Disordered" evidence="1">
    <location>
        <begin position="17"/>
        <end position="45"/>
    </location>
</feature>
<evidence type="ECO:0000256" key="1">
    <source>
        <dbReference type="SAM" id="MobiDB-lite"/>
    </source>
</evidence>
<evidence type="ECO:0000313" key="2">
    <source>
        <dbReference type="EMBL" id="XBH06458.1"/>
    </source>
</evidence>
<feature type="compositionally biased region" description="Low complexity" evidence="1">
    <location>
        <begin position="33"/>
        <end position="45"/>
    </location>
</feature>
<protein>
    <submittedName>
        <fullName evidence="2">Uncharacterized protein</fullName>
    </submittedName>
</protein>
<dbReference type="RefSeq" id="WP_406699308.1">
    <property type="nucleotide sequence ID" value="NZ_CP155447.1"/>
</dbReference>